<name>A0AB34J5G5_PRYPA</name>
<dbReference type="Proteomes" id="UP001515480">
    <property type="component" value="Unassembled WGS sequence"/>
</dbReference>
<proteinExistence type="predicted"/>
<evidence type="ECO:0008006" key="4">
    <source>
        <dbReference type="Google" id="ProtNLM"/>
    </source>
</evidence>
<dbReference type="PANTHER" id="PTHR48125:SF12">
    <property type="entry name" value="AT HOOK TRANSCRIPTION FACTOR FAMILY-RELATED"/>
    <property type="match status" value="1"/>
</dbReference>
<comment type="caution">
    <text evidence="2">The sequence shown here is derived from an EMBL/GenBank/DDBJ whole genome shotgun (WGS) entry which is preliminary data.</text>
</comment>
<feature type="region of interest" description="Disordered" evidence="1">
    <location>
        <begin position="301"/>
        <end position="325"/>
    </location>
</feature>
<accession>A0AB34J5G5</accession>
<dbReference type="AlphaFoldDB" id="A0AB34J5G5"/>
<dbReference type="Gene3D" id="3.90.550.10">
    <property type="entry name" value="Spore Coat Polysaccharide Biosynthesis Protein SpsA, Chain A"/>
    <property type="match status" value="1"/>
</dbReference>
<gene>
    <name evidence="2" type="ORF">AB1Y20_003666</name>
</gene>
<dbReference type="PANTHER" id="PTHR48125">
    <property type="entry name" value="LP07818P1"/>
    <property type="match status" value="1"/>
</dbReference>
<evidence type="ECO:0000313" key="3">
    <source>
        <dbReference type="Proteomes" id="UP001515480"/>
    </source>
</evidence>
<reference evidence="2 3" key="1">
    <citation type="journal article" date="2024" name="Science">
        <title>Giant polyketide synthase enzymes in the biosynthesis of giant marine polyether toxins.</title>
        <authorList>
            <person name="Fallon T.R."/>
            <person name="Shende V.V."/>
            <person name="Wierzbicki I.H."/>
            <person name="Pendleton A.L."/>
            <person name="Watervoot N.F."/>
            <person name="Auber R.P."/>
            <person name="Gonzalez D.J."/>
            <person name="Wisecaver J.H."/>
            <person name="Moore B.S."/>
        </authorList>
    </citation>
    <scope>NUCLEOTIDE SEQUENCE [LARGE SCALE GENOMIC DNA]</scope>
    <source>
        <strain evidence="2 3">12B1</strain>
    </source>
</reference>
<feature type="region of interest" description="Disordered" evidence="1">
    <location>
        <begin position="607"/>
        <end position="627"/>
    </location>
</feature>
<keyword evidence="3" id="KW-1185">Reference proteome</keyword>
<protein>
    <recommendedName>
        <fullName evidence="4">Nucleotide-diphospho-sugar transferase domain-containing protein</fullName>
    </recommendedName>
</protein>
<feature type="compositionally biased region" description="Basic and acidic residues" evidence="1">
    <location>
        <begin position="617"/>
        <end position="627"/>
    </location>
</feature>
<evidence type="ECO:0000256" key="1">
    <source>
        <dbReference type="SAM" id="MobiDB-lite"/>
    </source>
</evidence>
<sequence>MGSPVALVLIDTRPPQLHAWAERGCATVQLNKTSGVSFSTLTYFMNLEYARAHRYDLLFYAAAANESLALPCPDGATCVAGCRHLRWGARHPSYCKLAGLADALSRGYDWVVYLDSDAFLANMSLALPALLRTYGASAAAAAGEEGAAEQAFFGWDWPYTLGPNMGFIAMRNTAHTRRMLYTWWNLFAGPYSMKHPMEQHTMQWQIMHLDAFRSRIQTLSLHTMDPSVSDAVVHLDHNAGTKSRTWIAARAIAHVLCTRRPAPCTPHLAAALAALRAPRAGVPTARRLALLRTTLRAACADLSSPPPPPLAPPPPPLPPPPPSAALPPLAASALVRFDATAAAAALLRRDPSPAAPSPLLGLPLHIANCSSAPPLAAAQAWRLSVSSRDADADAAPTLPSRSSTTARRPQDSRGGFAAHLVRARLHFDSASGRIKTTHKLKDLKRELPEQRVDCGFWSSCSNTKTVLGKPCWLQLRDNPDACGSSEPAIQNILQRAKDPHTRPGYANITLGPAGPAPWPVLAMPGAAHLCLRSWRGGFHERNALSFHQCPQERTRGLHRWASALLYAWELRAVADGAAVASGYPLEERLVTIRPKQAAHMCVTAPPLHVDTTADPSPPREKRARGGE</sequence>
<evidence type="ECO:0000313" key="2">
    <source>
        <dbReference type="EMBL" id="KAL1514572.1"/>
    </source>
</evidence>
<feature type="compositionally biased region" description="Pro residues" evidence="1">
    <location>
        <begin position="304"/>
        <end position="325"/>
    </location>
</feature>
<feature type="region of interest" description="Disordered" evidence="1">
    <location>
        <begin position="392"/>
        <end position="414"/>
    </location>
</feature>
<dbReference type="EMBL" id="JBGBPQ010000012">
    <property type="protein sequence ID" value="KAL1514572.1"/>
    <property type="molecule type" value="Genomic_DNA"/>
</dbReference>
<dbReference type="InterPro" id="IPR029044">
    <property type="entry name" value="Nucleotide-diphossugar_trans"/>
</dbReference>
<organism evidence="2 3">
    <name type="scientific">Prymnesium parvum</name>
    <name type="common">Toxic golden alga</name>
    <dbReference type="NCBI Taxonomy" id="97485"/>
    <lineage>
        <taxon>Eukaryota</taxon>
        <taxon>Haptista</taxon>
        <taxon>Haptophyta</taxon>
        <taxon>Prymnesiophyceae</taxon>
        <taxon>Prymnesiales</taxon>
        <taxon>Prymnesiaceae</taxon>
        <taxon>Prymnesium</taxon>
    </lineage>
</organism>